<dbReference type="SUPFAM" id="SSF51679">
    <property type="entry name" value="Bacterial luciferase-like"/>
    <property type="match status" value="1"/>
</dbReference>
<evidence type="ECO:0000259" key="5">
    <source>
        <dbReference type="Pfam" id="PF00296"/>
    </source>
</evidence>
<keyword evidence="4" id="KW-0503">Monooxygenase</keyword>
<dbReference type="PANTHER" id="PTHR42847:SF4">
    <property type="entry name" value="ALKANESULFONATE MONOOXYGENASE-RELATED"/>
    <property type="match status" value="1"/>
</dbReference>
<keyword evidence="2" id="KW-0288">FMN</keyword>
<dbReference type="PANTHER" id="PTHR42847">
    <property type="entry name" value="ALKANESULFONATE MONOOXYGENASE"/>
    <property type="match status" value="1"/>
</dbReference>
<accession>A0A543DJ15</accession>
<evidence type="ECO:0000256" key="3">
    <source>
        <dbReference type="ARBA" id="ARBA00023002"/>
    </source>
</evidence>
<feature type="domain" description="Luciferase-like" evidence="5">
    <location>
        <begin position="1"/>
        <end position="262"/>
    </location>
</feature>
<dbReference type="OrthoDB" id="3206024at2"/>
<keyword evidence="3" id="KW-0560">Oxidoreductase</keyword>
<dbReference type="InterPro" id="IPR011251">
    <property type="entry name" value="Luciferase-like_dom"/>
</dbReference>
<sequence>MRIGFVLPQFGRGAAQIDQVVRFAAGAEEHGAESLWVGDRLLAPVNPTVNYGDLDHVPAVMRASHDPLTLLGVAAAVTSRVLLGTSAINAPWYPPPLLARQTLTLDQVSGGRLVLGLGIGWSPDEYAAVGVPWEERGARLDECLDVLAAWWHDDPVAHEGRTGTIMPSHVKVKPHGIPIYLGGWGRRPMQRAAERADGFLPVLLPDTVDQLDAVVNRPWQRLRDAAVAAGRPADAIGAALRYNVAADDDPAHIGRVLRRVAAETDVGDVFVDFMDKDPVGDAAVELVGRVLDAAGGGSRRD</sequence>
<keyword evidence="1" id="KW-0285">Flavoprotein</keyword>
<proteinExistence type="predicted"/>
<organism evidence="6 7">
    <name type="scientific">Pseudonocardia kunmingensis</name>
    <dbReference type="NCBI Taxonomy" id="630975"/>
    <lineage>
        <taxon>Bacteria</taxon>
        <taxon>Bacillati</taxon>
        <taxon>Actinomycetota</taxon>
        <taxon>Actinomycetes</taxon>
        <taxon>Pseudonocardiales</taxon>
        <taxon>Pseudonocardiaceae</taxon>
        <taxon>Pseudonocardia</taxon>
    </lineage>
</organism>
<dbReference type="InterPro" id="IPR019921">
    <property type="entry name" value="Lucif-like_OxRdtase_Rv2161c"/>
</dbReference>
<dbReference type="Proteomes" id="UP000315677">
    <property type="component" value="Unassembled WGS sequence"/>
</dbReference>
<gene>
    <name evidence="6" type="ORF">FB558_5076</name>
</gene>
<dbReference type="GO" id="GO:0046306">
    <property type="term" value="P:alkanesulfonate catabolic process"/>
    <property type="evidence" value="ECO:0007669"/>
    <property type="project" value="TreeGrafter"/>
</dbReference>
<protein>
    <submittedName>
        <fullName evidence="6">Putative F420-dependent oxidoreductase</fullName>
    </submittedName>
</protein>
<comment type="caution">
    <text evidence="6">The sequence shown here is derived from an EMBL/GenBank/DDBJ whole genome shotgun (WGS) entry which is preliminary data.</text>
</comment>
<dbReference type="InterPro" id="IPR036661">
    <property type="entry name" value="Luciferase-like_sf"/>
</dbReference>
<name>A0A543DJ15_9PSEU</name>
<dbReference type="InterPro" id="IPR050172">
    <property type="entry name" value="SsuD_RutA_monooxygenase"/>
</dbReference>
<evidence type="ECO:0000256" key="2">
    <source>
        <dbReference type="ARBA" id="ARBA00022643"/>
    </source>
</evidence>
<evidence type="ECO:0000256" key="1">
    <source>
        <dbReference type="ARBA" id="ARBA00022630"/>
    </source>
</evidence>
<keyword evidence="7" id="KW-1185">Reference proteome</keyword>
<reference evidence="6 7" key="1">
    <citation type="submission" date="2019-06" db="EMBL/GenBank/DDBJ databases">
        <title>Sequencing the genomes of 1000 actinobacteria strains.</title>
        <authorList>
            <person name="Klenk H.-P."/>
        </authorList>
    </citation>
    <scope>NUCLEOTIDE SEQUENCE [LARGE SCALE GENOMIC DNA]</scope>
    <source>
        <strain evidence="6 7">DSM 45301</strain>
    </source>
</reference>
<dbReference type="RefSeq" id="WP_142057428.1">
    <property type="nucleotide sequence ID" value="NZ_VFPA01000003.1"/>
</dbReference>
<dbReference type="Pfam" id="PF00296">
    <property type="entry name" value="Bac_luciferase"/>
    <property type="match status" value="1"/>
</dbReference>
<evidence type="ECO:0000313" key="6">
    <source>
        <dbReference type="EMBL" id="TQM09322.1"/>
    </source>
</evidence>
<dbReference type="Gene3D" id="3.20.20.30">
    <property type="entry name" value="Luciferase-like domain"/>
    <property type="match status" value="1"/>
</dbReference>
<evidence type="ECO:0000313" key="7">
    <source>
        <dbReference type="Proteomes" id="UP000315677"/>
    </source>
</evidence>
<evidence type="ECO:0000256" key="4">
    <source>
        <dbReference type="ARBA" id="ARBA00023033"/>
    </source>
</evidence>
<dbReference type="GO" id="GO:0008726">
    <property type="term" value="F:alkanesulfonate monooxygenase activity"/>
    <property type="evidence" value="ECO:0007669"/>
    <property type="project" value="TreeGrafter"/>
</dbReference>
<dbReference type="EMBL" id="VFPA01000003">
    <property type="protein sequence ID" value="TQM09322.1"/>
    <property type="molecule type" value="Genomic_DNA"/>
</dbReference>
<dbReference type="NCBIfam" id="TIGR03619">
    <property type="entry name" value="F420_Rv2161c"/>
    <property type="match status" value="1"/>
</dbReference>
<dbReference type="AlphaFoldDB" id="A0A543DJ15"/>